<name>A0AAW0E716_9AGAR</name>
<dbReference type="Proteomes" id="UP001383192">
    <property type="component" value="Unassembled WGS sequence"/>
</dbReference>
<sequence>MEPLRRLFIVAFGILLALGGFSLSVIGCVVNFFRGPKPVPKATRDIAPLALPKSPDSRSVHSIESSASESDLPITPTHSPSSSLSPRTPRSGCRKARRTTTGGQPTPVIIAVSESPGSPKVNKWLHINPGRSSSESDRSSLKENISHNFTMGLRKSSFMNLRRVPSAPGSNPATASFRRRCKWITKHPRPVDRPRTRPYEAPYFLPLPNASTPVRLATILKELDIETSSPTTSQN</sequence>
<proteinExistence type="predicted"/>
<evidence type="ECO:0000313" key="2">
    <source>
        <dbReference type="EMBL" id="KAK7058512.1"/>
    </source>
</evidence>
<accession>A0AAW0E716</accession>
<dbReference type="PROSITE" id="PS51257">
    <property type="entry name" value="PROKAR_LIPOPROTEIN"/>
    <property type="match status" value="1"/>
</dbReference>
<evidence type="ECO:0000313" key="3">
    <source>
        <dbReference type="Proteomes" id="UP001383192"/>
    </source>
</evidence>
<feature type="compositionally biased region" description="Low complexity" evidence="1">
    <location>
        <begin position="62"/>
        <end position="91"/>
    </location>
</feature>
<comment type="caution">
    <text evidence="2">The sequence shown here is derived from an EMBL/GenBank/DDBJ whole genome shotgun (WGS) entry which is preliminary data.</text>
</comment>
<dbReference type="EMBL" id="JAYKXP010000005">
    <property type="protein sequence ID" value="KAK7058512.1"/>
    <property type="molecule type" value="Genomic_DNA"/>
</dbReference>
<feature type="region of interest" description="Disordered" evidence="1">
    <location>
        <begin position="48"/>
        <end position="141"/>
    </location>
</feature>
<protein>
    <submittedName>
        <fullName evidence="2">Uncharacterized protein</fullName>
    </submittedName>
</protein>
<evidence type="ECO:0000256" key="1">
    <source>
        <dbReference type="SAM" id="MobiDB-lite"/>
    </source>
</evidence>
<organism evidence="2 3">
    <name type="scientific">Paramarasmius palmivorus</name>
    <dbReference type="NCBI Taxonomy" id="297713"/>
    <lineage>
        <taxon>Eukaryota</taxon>
        <taxon>Fungi</taxon>
        <taxon>Dikarya</taxon>
        <taxon>Basidiomycota</taxon>
        <taxon>Agaricomycotina</taxon>
        <taxon>Agaricomycetes</taxon>
        <taxon>Agaricomycetidae</taxon>
        <taxon>Agaricales</taxon>
        <taxon>Marasmiineae</taxon>
        <taxon>Marasmiaceae</taxon>
        <taxon>Paramarasmius</taxon>
    </lineage>
</organism>
<keyword evidence="3" id="KW-1185">Reference proteome</keyword>
<dbReference type="AlphaFoldDB" id="A0AAW0E716"/>
<gene>
    <name evidence="2" type="ORF">VNI00_002146</name>
</gene>
<reference evidence="2 3" key="1">
    <citation type="submission" date="2024-01" db="EMBL/GenBank/DDBJ databases">
        <title>A draft genome for a cacao thread blight-causing isolate of Paramarasmius palmivorus.</title>
        <authorList>
            <person name="Baruah I.K."/>
            <person name="Bukari Y."/>
            <person name="Amoako-Attah I."/>
            <person name="Meinhardt L.W."/>
            <person name="Bailey B.A."/>
            <person name="Cohen S.P."/>
        </authorList>
    </citation>
    <scope>NUCLEOTIDE SEQUENCE [LARGE SCALE GENOMIC DNA]</scope>
    <source>
        <strain evidence="2 3">GH-12</strain>
    </source>
</reference>